<evidence type="ECO:0000313" key="13">
    <source>
        <dbReference type="Proteomes" id="UP000053424"/>
    </source>
</evidence>
<dbReference type="PANTHER" id="PTHR45418:SF1">
    <property type="entry name" value="CANCER_TESTIS ANTIGEN 55"/>
    <property type="match status" value="1"/>
</dbReference>
<evidence type="ECO:0000256" key="2">
    <source>
        <dbReference type="ARBA" id="ARBA00005601"/>
    </source>
</evidence>
<dbReference type="GO" id="GO:0031047">
    <property type="term" value="P:regulatory ncRNA-mediated gene silencing"/>
    <property type="evidence" value="ECO:0007669"/>
    <property type="project" value="UniProtKB-KW"/>
</dbReference>
<dbReference type="InterPro" id="IPR026122">
    <property type="entry name" value="MOV-10/SDE3_DEXXQ/H-box"/>
</dbReference>
<dbReference type="EC" id="3.6.4.13" evidence="3"/>
<dbReference type="Pfam" id="PF13086">
    <property type="entry name" value="AAA_11"/>
    <property type="match status" value="2"/>
</dbReference>
<evidence type="ECO:0000256" key="4">
    <source>
        <dbReference type="ARBA" id="ARBA00022490"/>
    </source>
</evidence>
<evidence type="ECO:0000256" key="6">
    <source>
        <dbReference type="ARBA" id="ARBA00022801"/>
    </source>
</evidence>
<feature type="domain" description="C2H2-type" evidence="11">
    <location>
        <begin position="27"/>
        <end position="49"/>
    </location>
</feature>
<dbReference type="SMART" id="SM00451">
    <property type="entry name" value="ZnF_U1"/>
    <property type="match status" value="3"/>
</dbReference>
<dbReference type="OrthoDB" id="6513042at2759"/>
<keyword evidence="7" id="KW-0347">Helicase</keyword>
<dbReference type="GO" id="GO:0005524">
    <property type="term" value="F:ATP binding"/>
    <property type="evidence" value="ECO:0007669"/>
    <property type="project" value="UniProtKB-KW"/>
</dbReference>
<dbReference type="Gene3D" id="3.30.160.60">
    <property type="entry name" value="Classic Zinc Finger"/>
    <property type="match status" value="1"/>
</dbReference>
<evidence type="ECO:0000313" key="12">
    <source>
        <dbReference type="EMBL" id="KIM42200.1"/>
    </source>
</evidence>
<dbReference type="GO" id="GO:0032574">
    <property type="term" value="F:5'-3' RNA helicase activity"/>
    <property type="evidence" value="ECO:0007669"/>
    <property type="project" value="InterPro"/>
</dbReference>
<dbReference type="CDD" id="cd18808">
    <property type="entry name" value="SF1_C_Upf1"/>
    <property type="match status" value="1"/>
</dbReference>
<evidence type="ECO:0000256" key="3">
    <source>
        <dbReference type="ARBA" id="ARBA00012552"/>
    </source>
</evidence>
<evidence type="ECO:0000256" key="1">
    <source>
        <dbReference type="ARBA" id="ARBA00004496"/>
    </source>
</evidence>
<keyword evidence="8" id="KW-0067">ATP-binding</keyword>
<gene>
    <name evidence="12" type="ORF">M413DRAFT_10411</name>
</gene>
<organism evidence="12 13">
    <name type="scientific">Hebeloma cylindrosporum</name>
    <dbReference type="NCBI Taxonomy" id="76867"/>
    <lineage>
        <taxon>Eukaryota</taxon>
        <taxon>Fungi</taxon>
        <taxon>Dikarya</taxon>
        <taxon>Basidiomycota</taxon>
        <taxon>Agaricomycotina</taxon>
        <taxon>Agaricomycetes</taxon>
        <taxon>Agaricomycetidae</taxon>
        <taxon>Agaricales</taxon>
        <taxon>Agaricineae</taxon>
        <taxon>Hymenogastraceae</taxon>
        <taxon>Hebeloma</taxon>
    </lineage>
</organism>
<dbReference type="GO" id="GO:0005737">
    <property type="term" value="C:cytoplasm"/>
    <property type="evidence" value="ECO:0007669"/>
    <property type="project" value="UniProtKB-SubCell"/>
</dbReference>
<evidence type="ECO:0000256" key="9">
    <source>
        <dbReference type="ARBA" id="ARBA00023158"/>
    </source>
</evidence>
<dbReference type="GO" id="GO:0003723">
    <property type="term" value="F:RNA binding"/>
    <property type="evidence" value="ECO:0007669"/>
    <property type="project" value="InterPro"/>
</dbReference>
<dbReference type="Proteomes" id="UP000053424">
    <property type="component" value="Unassembled WGS sequence"/>
</dbReference>
<keyword evidence="9" id="KW-0943">RNA-mediated gene silencing</keyword>
<keyword evidence="4" id="KW-0963">Cytoplasm</keyword>
<dbReference type="Gene3D" id="3.40.50.300">
    <property type="entry name" value="P-loop containing nucleotide triphosphate hydrolases"/>
    <property type="match status" value="2"/>
</dbReference>
<dbReference type="AlphaFoldDB" id="A0A0C3C011"/>
<accession>A0A0C3C011</accession>
<dbReference type="SUPFAM" id="SSF52540">
    <property type="entry name" value="P-loop containing nucleoside triphosphate hydrolases"/>
    <property type="match status" value="1"/>
</dbReference>
<keyword evidence="5" id="KW-0547">Nucleotide-binding</keyword>
<dbReference type="GO" id="GO:0008270">
    <property type="term" value="F:zinc ion binding"/>
    <property type="evidence" value="ECO:0007669"/>
    <property type="project" value="InterPro"/>
</dbReference>
<reference evidence="13" key="2">
    <citation type="submission" date="2015-01" db="EMBL/GenBank/DDBJ databases">
        <title>Evolutionary Origins and Diversification of the Mycorrhizal Mutualists.</title>
        <authorList>
            <consortium name="DOE Joint Genome Institute"/>
            <consortium name="Mycorrhizal Genomics Consortium"/>
            <person name="Kohler A."/>
            <person name="Kuo A."/>
            <person name="Nagy L.G."/>
            <person name="Floudas D."/>
            <person name="Copeland A."/>
            <person name="Barry K.W."/>
            <person name="Cichocki N."/>
            <person name="Veneault-Fourrey C."/>
            <person name="LaButti K."/>
            <person name="Lindquist E.A."/>
            <person name="Lipzen A."/>
            <person name="Lundell T."/>
            <person name="Morin E."/>
            <person name="Murat C."/>
            <person name="Riley R."/>
            <person name="Ohm R."/>
            <person name="Sun H."/>
            <person name="Tunlid A."/>
            <person name="Henrissat B."/>
            <person name="Grigoriev I.V."/>
            <person name="Hibbett D.S."/>
            <person name="Martin F."/>
        </authorList>
    </citation>
    <scope>NUCLEOTIDE SEQUENCE [LARGE SCALE GENOMIC DNA]</scope>
    <source>
        <strain evidence="13">h7</strain>
    </source>
</reference>
<comment type="subcellular location">
    <subcellularLocation>
        <location evidence="1">Cytoplasm</location>
    </subcellularLocation>
</comment>
<dbReference type="InterPro" id="IPR041679">
    <property type="entry name" value="DNA2/NAM7-like_C"/>
</dbReference>
<dbReference type="InterPro" id="IPR027417">
    <property type="entry name" value="P-loop_NTPase"/>
</dbReference>
<keyword evidence="6" id="KW-0378">Hydrolase</keyword>
<dbReference type="PROSITE" id="PS00028">
    <property type="entry name" value="ZINC_FINGER_C2H2_1"/>
    <property type="match status" value="1"/>
</dbReference>
<name>A0A0C3C011_HEBCY</name>
<dbReference type="Pfam" id="PF21634">
    <property type="entry name" value="MOV-10_beta-barrel"/>
    <property type="match status" value="1"/>
</dbReference>
<sequence length="1134" mass="126390">MSNCPNVLAHGTCSDPGCPYTHTILTCDPCALVFTTNEAYQLHLTDVKHRNRVSGASVTSHCRICVANITGGRRQWEQHVNGRRHRENASMKGLPPTIAPEPASSTSNSLVCDICQSMIGAHHWDSHIRGGKHQSREAFTKYRNALEVAESDKHDVVVTGLFDFDFVAPSSSALGVQHIASITTSAPFSKCILKEVKLASSQGARTIATRFSVKVVGNARNVTSRTPIQLAICFKEPFIGRYEDRLELVFEDTQLRKEFIIARSLKVIVGNKAEYEALQPKTAYVPRTRSTRKIIPEQDIVEGVKPPALNAIRYIVSLPKATIPTHLHNVLASSETTARVVSTVRKVFMPQNFNSDTYGRHFKHLLWVEEFKSEQDLERYDIPNATLSKHNNYYYLTVPGLAEKRPSVLVGDRILVQQQGAVDGRWYEGHVHVLRQAEVGLCFHGSFDRHPEGRRFHVRFKLNRIPLQRQHQGLDSAFTEDRVLFPMPLHLEPGPIATPSSLRFYNNLILSNLPQLQAVTSIRNLAPGSPPFVLFGPPGTGKTITVVETIQQLLLNHPHAKILACAPSNSAADLIASRLCTSNTSSRNAGLSSDQLFRFYAPSRFKNQVPDALLPYTCTQVDGHFSVPIMARLKAFRVIVSTCVSASFCAAIGMPRGHFTHIFIDEAGQATEPEAFVSIKTMSDSRTNVVLSGDPKQLGPIIRSNVARELGLETSYLERLMENDMYDLKAGYGKCVVKLTKNFRSHDAILHFPNDRFYEGELEQCAEPAAINKYLGSTYLPSKQFPIVFHAVSGKDDREASSPSFFNVDEVLQVKSYVQRLKEDRHFRTTHPSVYCSLADADIGIIAPYHAQCQKLRTALRSVADGIKVGSVEEFQGQERPVIIISTVRSSKEFVEYDLRHTLGFLRILVDLMFVSNVVLFPVAVTRAKALLIVVGDPQVLSLDPLWRSFLNYIYNNGGWTGPDITWDPQAPVDEAGGYDKAVRDTAKLDMNELARRMESMTMAEVDEDADADIRAILVTYSLELRRIHRRTNTIDRLMGAFYFWFSGTTVLHQDAFHRSPNNQSANPEDGLIKCTSIPEPGDTANDLICRLASSSRQSLQDTSSGMEYLERALTLGIAVFQTTPKWGVVKGVS</sequence>
<comment type="similarity">
    <text evidence="2">Belongs to the DNA2/NAM7 helicase family. SDE3 subfamily.</text>
</comment>
<keyword evidence="13" id="KW-1185">Reference proteome</keyword>
<dbReference type="InterPro" id="IPR003604">
    <property type="entry name" value="Matrin/U1-like-C_Znf_C2H2"/>
</dbReference>
<dbReference type="GO" id="GO:0016787">
    <property type="term" value="F:hydrolase activity"/>
    <property type="evidence" value="ECO:0007669"/>
    <property type="project" value="UniProtKB-KW"/>
</dbReference>
<evidence type="ECO:0000259" key="11">
    <source>
        <dbReference type="PROSITE" id="PS00028"/>
    </source>
</evidence>
<dbReference type="InterPro" id="IPR041677">
    <property type="entry name" value="DNA2/NAM7_AAA_11"/>
</dbReference>
<proteinExistence type="inferred from homology"/>
<dbReference type="CDD" id="cd18038">
    <property type="entry name" value="DEXXQc_Helz-like"/>
    <property type="match status" value="1"/>
</dbReference>
<evidence type="ECO:0000256" key="10">
    <source>
        <dbReference type="ARBA" id="ARBA00047984"/>
    </source>
</evidence>
<dbReference type="HOGENOM" id="CLU_001666_6_3_1"/>
<dbReference type="PANTHER" id="PTHR45418">
    <property type="entry name" value="CANCER/TESTIS ANTIGEN 55"/>
    <property type="match status" value="1"/>
</dbReference>
<dbReference type="InterPro" id="IPR013087">
    <property type="entry name" value="Znf_C2H2_type"/>
</dbReference>
<dbReference type="InterPro" id="IPR049080">
    <property type="entry name" value="MOV-10-like_beta-barrel"/>
</dbReference>
<dbReference type="EMBL" id="KN831778">
    <property type="protein sequence ID" value="KIM42200.1"/>
    <property type="molecule type" value="Genomic_DNA"/>
</dbReference>
<reference evidence="12 13" key="1">
    <citation type="submission" date="2014-04" db="EMBL/GenBank/DDBJ databases">
        <authorList>
            <consortium name="DOE Joint Genome Institute"/>
            <person name="Kuo A."/>
            <person name="Gay G."/>
            <person name="Dore J."/>
            <person name="Kohler A."/>
            <person name="Nagy L.G."/>
            <person name="Floudas D."/>
            <person name="Copeland A."/>
            <person name="Barry K.W."/>
            <person name="Cichocki N."/>
            <person name="Veneault-Fourrey C."/>
            <person name="LaButti K."/>
            <person name="Lindquist E.A."/>
            <person name="Lipzen A."/>
            <person name="Lundell T."/>
            <person name="Morin E."/>
            <person name="Murat C."/>
            <person name="Sun H."/>
            <person name="Tunlid A."/>
            <person name="Henrissat B."/>
            <person name="Grigoriev I.V."/>
            <person name="Hibbett D.S."/>
            <person name="Martin F."/>
            <person name="Nordberg H.P."/>
            <person name="Cantor M.N."/>
            <person name="Hua S.X."/>
        </authorList>
    </citation>
    <scope>NUCLEOTIDE SEQUENCE [LARGE SCALE GENOMIC DNA]</scope>
    <source>
        <strain evidence="13">h7</strain>
    </source>
</reference>
<dbReference type="InterPro" id="IPR047187">
    <property type="entry name" value="SF1_C_Upf1"/>
</dbReference>
<dbReference type="STRING" id="686832.A0A0C3C011"/>
<evidence type="ECO:0000256" key="7">
    <source>
        <dbReference type="ARBA" id="ARBA00022806"/>
    </source>
</evidence>
<protein>
    <recommendedName>
        <fullName evidence="3">RNA helicase</fullName>
        <ecNumber evidence="3">3.6.4.13</ecNumber>
    </recommendedName>
</protein>
<comment type="catalytic activity">
    <reaction evidence="10">
        <text>ATP + H2O = ADP + phosphate + H(+)</text>
        <dbReference type="Rhea" id="RHEA:13065"/>
        <dbReference type="ChEBI" id="CHEBI:15377"/>
        <dbReference type="ChEBI" id="CHEBI:15378"/>
        <dbReference type="ChEBI" id="CHEBI:30616"/>
        <dbReference type="ChEBI" id="CHEBI:43474"/>
        <dbReference type="ChEBI" id="CHEBI:456216"/>
        <dbReference type="EC" id="3.6.4.13"/>
    </reaction>
</comment>
<evidence type="ECO:0000256" key="8">
    <source>
        <dbReference type="ARBA" id="ARBA00022840"/>
    </source>
</evidence>
<dbReference type="Pfam" id="PF13087">
    <property type="entry name" value="AAA_12"/>
    <property type="match status" value="1"/>
</dbReference>
<evidence type="ECO:0000256" key="5">
    <source>
        <dbReference type="ARBA" id="ARBA00022741"/>
    </source>
</evidence>